<reference evidence="5" key="2">
    <citation type="submission" date="2017-06" db="EMBL/GenBank/DDBJ databases">
        <title>Whole genome sequence of Laribacter hongkongensis LHGZ1.</title>
        <authorList>
            <person name="Chen D."/>
            <person name="Wu H."/>
            <person name="Chen J."/>
        </authorList>
    </citation>
    <scope>NUCLEOTIDE SEQUENCE [LARGE SCALE GENOMIC DNA]</scope>
    <source>
        <strain evidence="5">LHGZ1</strain>
    </source>
</reference>
<feature type="chain" id="PRO_5044379196" evidence="2">
    <location>
        <begin position="22"/>
        <end position="131"/>
    </location>
</feature>
<dbReference type="PANTHER" id="PTHR36571:SF1">
    <property type="entry name" value="PROTEIN YGIW"/>
    <property type="match status" value="1"/>
</dbReference>
<dbReference type="InterPro" id="IPR016052">
    <property type="entry name" value="YgiW/YdeI"/>
</dbReference>
<dbReference type="InterPro" id="IPR036700">
    <property type="entry name" value="BOBF_sf"/>
</dbReference>
<dbReference type="InterPro" id="IPR005220">
    <property type="entry name" value="CarO-like"/>
</dbReference>
<organism evidence="3 5">
    <name type="scientific">Laribacter hongkongensis</name>
    <dbReference type="NCBI Taxonomy" id="168471"/>
    <lineage>
        <taxon>Bacteria</taxon>
        <taxon>Pseudomonadati</taxon>
        <taxon>Pseudomonadota</taxon>
        <taxon>Betaproteobacteria</taxon>
        <taxon>Neisseriales</taxon>
        <taxon>Aquaspirillaceae</taxon>
        <taxon>Laribacter</taxon>
    </lineage>
</organism>
<dbReference type="NCBIfam" id="NF033674">
    <property type="entry name" value="stress_OB_fold"/>
    <property type="match status" value="1"/>
</dbReference>
<reference evidence="4 6" key="4">
    <citation type="submission" date="2021-10" db="EMBL/GenBank/DDBJ databases">
        <title>Whole-genome sequencing analysis of Laribacter hongkongensis: virulence gene profiles, carbohydrate-active enzyme prediction, and antimicrobial resistance characterization.</title>
        <authorList>
            <person name="Yuan P."/>
            <person name="Zhan Y."/>
            <person name="Chen D."/>
        </authorList>
    </citation>
    <scope>NUCLEOTIDE SEQUENCE [LARGE SCALE GENOMIC DNA]</scope>
    <source>
        <strain evidence="4 6">W67</strain>
    </source>
</reference>
<proteinExistence type="predicted"/>
<evidence type="ECO:0000313" key="3">
    <source>
        <dbReference type="EMBL" id="ASJ25386.1"/>
    </source>
</evidence>
<dbReference type="EMBL" id="JAJAXM010000046">
    <property type="protein sequence ID" value="MCG9027277.1"/>
    <property type="molecule type" value="Genomic_DNA"/>
</dbReference>
<dbReference type="PANTHER" id="PTHR36571">
    <property type="entry name" value="PROTEIN YGIW"/>
    <property type="match status" value="1"/>
</dbReference>
<name>A0A248LM03_9NEIS</name>
<dbReference type="Proteomes" id="UP000197424">
    <property type="component" value="Chromosome"/>
</dbReference>
<dbReference type="SUPFAM" id="SSF101756">
    <property type="entry name" value="Hypothetical protein YgiW"/>
    <property type="match status" value="1"/>
</dbReference>
<reference evidence="3" key="3">
    <citation type="submission" date="2017-06" db="EMBL/GenBank/DDBJ databases">
        <authorList>
            <person name="Kim H.J."/>
            <person name="Triplett B.A."/>
        </authorList>
    </citation>
    <scope>NUCLEOTIDE SEQUENCE</scope>
    <source>
        <strain evidence="3">HLGZ1</strain>
    </source>
</reference>
<dbReference type="Pfam" id="PF04076">
    <property type="entry name" value="BOF"/>
    <property type="match status" value="1"/>
</dbReference>
<reference evidence="3" key="1">
    <citation type="journal article" date="2017" name="J. Antimicrob. Chemother.">
        <title>Emergence and genomic analysis of MDR Laribacter hongkongensis strain HLGZ1 from Guangzhou, China.</title>
        <authorList>
            <person name="Wu H.K."/>
            <person name="Chen J.H."/>
            <person name="Yang L."/>
            <person name="Li A.R."/>
            <person name="Su D.H."/>
            <person name="Lin Y.P."/>
            <person name="Chen D.Q."/>
        </authorList>
    </citation>
    <scope>NUCLEOTIDE SEQUENCE</scope>
    <source>
        <strain evidence="3">HLGZ1</strain>
    </source>
</reference>
<evidence type="ECO:0000256" key="1">
    <source>
        <dbReference type="ARBA" id="ARBA00022729"/>
    </source>
</evidence>
<dbReference type="EMBL" id="CP022115">
    <property type="protein sequence ID" value="ASJ25386.1"/>
    <property type="molecule type" value="Genomic_DNA"/>
</dbReference>
<evidence type="ECO:0000313" key="6">
    <source>
        <dbReference type="Proteomes" id="UP001200247"/>
    </source>
</evidence>
<accession>A0A248LM03</accession>
<dbReference type="RefSeq" id="WP_012697955.1">
    <property type="nucleotide sequence ID" value="NZ_CP022115.1"/>
</dbReference>
<evidence type="ECO:0000256" key="2">
    <source>
        <dbReference type="SAM" id="SignalP"/>
    </source>
</evidence>
<protein>
    <submittedName>
        <fullName evidence="3 4">YgiW</fullName>
    </submittedName>
</protein>
<keyword evidence="1 2" id="KW-0732">Signal</keyword>
<dbReference type="GeneID" id="75110126"/>
<dbReference type="NCBIfam" id="TIGR00156">
    <property type="entry name" value="YgiW/YdeI family stress tolerance OB fold protein"/>
    <property type="match status" value="1"/>
</dbReference>
<evidence type="ECO:0000313" key="5">
    <source>
        <dbReference type="Proteomes" id="UP000197424"/>
    </source>
</evidence>
<dbReference type="Gene3D" id="2.40.50.200">
    <property type="entry name" value="Bacterial OB-fold"/>
    <property type="match status" value="1"/>
</dbReference>
<dbReference type="OMA" id="KHLMSRE"/>
<sequence length="131" mass="14009">MRKLTSLAALLTLCLSSAAFAAPAAGGGFTETRPAATGGGYTGNMPTLTTVAKAKEMADDTRVELKGKITKHIRSDHYEFQDASGTVEVEIDHKVWAGQTVSPQDTVEISGEVDKDAWSTEIDVKRLKLVK</sequence>
<feature type="signal peptide" evidence="2">
    <location>
        <begin position="1"/>
        <end position="21"/>
    </location>
</feature>
<dbReference type="Proteomes" id="UP001200247">
    <property type="component" value="Unassembled WGS sequence"/>
</dbReference>
<evidence type="ECO:0000313" key="4">
    <source>
        <dbReference type="EMBL" id="MCG9027277.1"/>
    </source>
</evidence>
<dbReference type="AlphaFoldDB" id="A0A248LM03"/>
<dbReference type="OrthoDB" id="6650354at2"/>
<gene>
    <name evidence="3" type="primary">ygiW</name>
    <name evidence="4" type="ORF">LH440_15510</name>
    <name evidence="3" type="ORF">LHGZ1_2555</name>
</gene>